<dbReference type="SMART" id="SM00034">
    <property type="entry name" value="CLECT"/>
    <property type="match status" value="1"/>
</dbReference>
<dbReference type="SUPFAM" id="SSF56436">
    <property type="entry name" value="C-type lectin-like"/>
    <property type="match status" value="1"/>
</dbReference>
<proteinExistence type="predicted"/>
<keyword evidence="3" id="KW-1185">Reference proteome</keyword>
<dbReference type="Gene3D" id="3.10.100.10">
    <property type="entry name" value="Mannose-Binding Protein A, subunit A"/>
    <property type="match status" value="1"/>
</dbReference>
<dbReference type="InterPro" id="IPR016187">
    <property type="entry name" value="CTDL_fold"/>
</dbReference>
<dbReference type="Proteomes" id="UP001652661">
    <property type="component" value="Chromosome 2L"/>
</dbReference>
<dbReference type="GeneID" id="108082790"/>
<reference evidence="4" key="2">
    <citation type="submission" date="2025-08" db="UniProtKB">
        <authorList>
            <consortium name="RefSeq"/>
        </authorList>
    </citation>
    <scope>IDENTIFICATION</scope>
    <source>
        <strain evidence="4">14028-0561.14</strain>
        <tissue evidence="4">Whole fly</tissue>
    </source>
</reference>
<dbReference type="InterPro" id="IPR001304">
    <property type="entry name" value="C-type_lectin-like"/>
</dbReference>
<dbReference type="AlphaFoldDB" id="A0A6P4JG90"/>
<dbReference type="CDD" id="cd00037">
    <property type="entry name" value="CLECT"/>
    <property type="match status" value="1"/>
</dbReference>
<feature type="signal peptide" evidence="1">
    <location>
        <begin position="1"/>
        <end position="18"/>
    </location>
</feature>
<feature type="domain" description="C-type lectin" evidence="2">
    <location>
        <begin position="46"/>
        <end position="169"/>
    </location>
</feature>
<dbReference type="OrthoDB" id="6340082at2759"/>
<feature type="chain" id="PRO_5027581088" evidence="1">
    <location>
        <begin position="19"/>
        <end position="186"/>
    </location>
</feature>
<dbReference type="OMA" id="INRWAPK"/>
<dbReference type="InterPro" id="IPR016186">
    <property type="entry name" value="C-type_lectin-like/link_sf"/>
</dbReference>
<dbReference type="InterPro" id="IPR050111">
    <property type="entry name" value="C-type_lectin/snaclec_domain"/>
</dbReference>
<dbReference type="Pfam" id="PF00059">
    <property type="entry name" value="Lectin_C"/>
    <property type="match status" value="1"/>
</dbReference>
<dbReference type="PANTHER" id="PTHR22803">
    <property type="entry name" value="MANNOSE, PHOSPHOLIPASE, LECTIN RECEPTOR RELATED"/>
    <property type="match status" value="1"/>
</dbReference>
<evidence type="ECO:0000256" key="1">
    <source>
        <dbReference type="SAM" id="SignalP"/>
    </source>
</evidence>
<sequence length="186" mass="21058">MQKVAVKLIFLLVHLSLGWTSEKHSVVVSPGNPLKLAIDSTPFVKINDGYYYFGAERVNWYIGYENCRKLGAELVTFETAEEFDAISGYLKGKGERTEHWTSGNDLGKTGKHNWFSNAQPIDIKKWAPRQPDNAGGKEHCIHLGYIYKDSTDIQLNDRPCSNDGNSLFKYVCEAPKQETISILVWK</sequence>
<reference evidence="3" key="1">
    <citation type="submission" date="2025-05" db="UniProtKB">
        <authorList>
            <consortium name="RefSeq"/>
        </authorList>
    </citation>
    <scope>NUCLEOTIDE SEQUENCE [LARGE SCALE GENOMIC DNA]</scope>
    <source>
        <strain evidence="3">14028-0561.14</strain>
    </source>
</reference>
<dbReference type="RefSeq" id="XP_017033824.1">
    <property type="nucleotide sequence ID" value="XM_017178335.2"/>
</dbReference>
<evidence type="ECO:0000313" key="4">
    <source>
        <dbReference type="RefSeq" id="XP_017033824.1"/>
    </source>
</evidence>
<gene>
    <name evidence="4" type="primary">LOC108082790</name>
</gene>
<dbReference type="PROSITE" id="PS50041">
    <property type="entry name" value="C_TYPE_LECTIN_2"/>
    <property type="match status" value="1"/>
</dbReference>
<name>A0A6P4JG90_DROKI</name>
<evidence type="ECO:0000313" key="3">
    <source>
        <dbReference type="Proteomes" id="UP001652661"/>
    </source>
</evidence>
<organism evidence="3 4">
    <name type="scientific">Drosophila kikkawai</name>
    <name type="common">Fruit fly</name>
    <dbReference type="NCBI Taxonomy" id="30033"/>
    <lineage>
        <taxon>Eukaryota</taxon>
        <taxon>Metazoa</taxon>
        <taxon>Ecdysozoa</taxon>
        <taxon>Arthropoda</taxon>
        <taxon>Hexapoda</taxon>
        <taxon>Insecta</taxon>
        <taxon>Pterygota</taxon>
        <taxon>Neoptera</taxon>
        <taxon>Endopterygota</taxon>
        <taxon>Diptera</taxon>
        <taxon>Brachycera</taxon>
        <taxon>Muscomorpha</taxon>
        <taxon>Ephydroidea</taxon>
        <taxon>Drosophilidae</taxon>
        <taxon>Drosophila</taxon>
        <taxon>Sophophora</taxon>
    </lineage>
</organism>
<protein>
    <submittedName>
        <fullName evidence="4">C-type lectin 37Da-like</fullName>
    </submittedName>
</protein>
<evidence type="ECO:0000259" key="2">
    <source>
        <dbReference type="PROSITE" id="PS50041"/>
    </source>
</evidence>
<accession>A0A6P4JG90</accession>
<keyword evidence="1" id="KW-0732">Signal</keyword>